<reference evidence="2 3" key="1">
    <citation type="submission" date="2020-03" db="EMBL/GenBank/DDBJ databases">
        <title>Genomic Encyclopedia of Type Strains, Phase IV (KMG-IV): sequencing the most valuable type-strain genomes for metagenomic binning, comparative biology and taxonomic classification.</title>
        <authorList>
            <person name="Goeker M."/>
        </authorList>
    </citation>
    <scope>NUCLEOTIDE SEQUENCE [LARGE SCALE GENOMIC DNA]</scope>
    <source>
        <strain evidence="2 3">DSM 16846</strain>
    </source>
</reference>
<feature type="chain" id="PRO_5030635847" evidence="1">
    <location>
        <begin position="23"/>
        <end position="249"/>
    </location>
</feature>
<dbReference type="AlphaFoldDB" id="A0A7X5Y7M4"/>
<evidence type="ECO:0000313" key="2">
    <source>
        <dbReference type="EMBL" id="NJC06619.1"/>
    </source>
</evidence>
<dbReference type="RefSeq" id="WP_168069940.1">
    <property type="nucleotide sequence ID" value="NZ_JAATJC010000001.1"/>
</dbReference>
<accession>A0A7X5Y7M4</accession>
<dbReference type="Pfam" id="PF09694">
    <property type="entry name" value="Gcw_chp"/>
    <property type="match status" value="1"/>
</dbReference>
<dbReference type="NCBIfam" id="TIGR02001">
    <property type="entry name" value="gcw_chp"/>
    <property type="match status" value="1"/>
</dbReference>
<keyword evidence="3" id="KW-1185">Reference proteome</keyword>
<dbReference type="Proteomes" id="UP000558192">
    <property type="component" value="Unassembled WGS sequence"/>
</dbReference>
<keyword evidence="1" id="KW-0732">Signal</keyword>
<feature type="signal peptide" evidence="1">
    <location>
        <begin position="1"/>
        <end position="22"/>
    </location>
</feature>
<proteinExistence type="predicted"/>
<dbReference type="InterPro" id="IPR010239">
    <property type="entry name" value="CHP02001"/>
</dbReference>
<name>A0A7X5Y7M4_9SPHN</name>
<sequence>MRQLALITTMAGLLVLPSTAAAQDSPAEVPPAVVVSGGATLVSDYRYRGVSQTDRRAALQGSLAVTHRSGLYGSIWGSSIDDYVAAGSDQEIDLTIGYKRSVGATTFDVGVLYYYYPGAGNANTDFVEPYVAVSQTFGPVTAKALAAYAPKQNALTVGNGKEDNLYLAGDLSAALAGSPISVTAHVGRSFGPSYITLGKAHTDWSLRASATFKELTAGIAYVDTDKTFITPSGRNASKAGIVASLGVAF</sequence>
<dbReference type="EMBL" id="JAATJC010000001">
    <property type="protein sequence ID" value="NJC06619.1"/>
    <property type="molecule type" value="Genomic_DNA"/>
</dbReference>
<comment type="caution">
    <text evidence="2">The sequence shown here is derived from an EMBL/GenBank/DDBJ whole genome shotgun (WGS) entry which is preliminary data.</text>
</comment>
<organism evidence="2 3">
    <name type="scientific">Sphingomonas kaistensis</name>
    <dbReference type="NCBI Taxonomy" id="298708"/>
    <lineage>
        <taxon>Bacteria</taxon>
        <taxon>Pseudomonadati</taxon>
        <taxon>Pseudomonadota</taxon>
        <taxon>Alphaproteobacteria</taxon>
        <taxon>Sphingomonadales</taxon>
        <taxon>Sphingomonadaceae</taxon>
        <taxon>Sphingomonas</taxon>
    </lineage>
</organism>
<gene>
    <name evidence="2" type="ORF">GGQ97_002412</name>
</gene>
<evidence type="ECO:0000256" key="1">
    <source>
        <dbReference type="SAM" id="SignalP"/>
    </source>
</evidence>
<evidence type="ECO:0000313" key="3">
    <source>
        <dbReference type="Proteomes" id="UP000558192"/>
    </source>
</evidence>
<protein>
    <submittedName>
        <fullName evidence="2">Uncharacterized protein (TIGR02001 family)</fullName>
    </submittedName>
</protein>